<accession>A0AAU9SST3</accession>
<keyword evidence="4" id="KW-0804">Transcription</keyword>
<evidence type="ECO:0000256" key="2">
    <source>
        <dbReference type="ARBA" id="ARBA00023015"/>
    </source>
</evidence>
<keyword evidence="3" id="KW-0238">DNA-binding</keyword>
<keyword evidence="9" id="KW-1185">Reference proteome</keyword>
<dbReference type="PANTHER" id="PTHR31282">
    <property type="entry name" value="WRKY TRANSCRIPTION FACTOR 21-RELATED"/>
    <property type="match status" value="1"/>
</dbReference>
<dbReference type="Gene3D" id="2.20.25.80">
    <property type="entry name" value="WRKY domain"/>
    <property type="match status" value="1"/>
</dbReference>
<dbReference type="SUPFAM" id="SSF118290">
    <property type="entry name" value="WRKY DNA-binding domain"/>
    <property type="match status" value="1"/>
</dbReference>
<evidence type="ECO:0000256" key="6">
    <source>
        <dbReference type="SAM" id="MobiDB-lite"/>
    </source>
</evidence>
<dbReference type="GO" id="GO:0005634">
    <property type="term" value="C:nucleus"/>
    <property type="evidence" value="ECO:0007669"/>
    <property type="project" value="UniProtKB-SubCell"/>
</dbReference>
<keyword evidence="5" id="KW-0539">Nucleus</keyword>
<dbReference type="EMBL" id="OU466862">
    <property type="protein sequence ID" value="CAH2072156.1"/>
    <property type="molecule type" value="Genomic_DNA"/>
</dbReference>
<feature type="compositionally biased region" description="Pro residues" evidence="6">
    <location>
        <begin position="76"/>
        <end position="88"/>
    </location>
</feature>
<dbReference type="SUPFAM" id="SSF101447">
    <property type="entry name" value="Formin homology 2 domain (FH2 domain)"/>
    <property type="match status" value="1"/>
</dbReference>
<evidence type="ECO:0000256" key="4">
    <source>
        <dbReference type="ARBA" id="ARBA00023163"/>
    </source>
</evidence>
<evidence type="ECO:0000259" key="7">
    <source>
        <dbReference type="PROSITE" id="PS50811"/>
    </source>
</evidence>
<dbReference type="AlphaFoldDB" id="A0AAU9SST3"/>
<dbReference type="PROSITE" id="PS50811">
    <property type="entry name" value="WRKY"/>
    <property type="match status" value="1"/>
</dbReference>
<feature type="compositionally biased region" description="Low complexity" evidence="6">
    <location>
        <begin position="259"/>
        <end position="276"/>
    </location>
</feature>
<protein>
    <recommendedName>
        <fullName evidence="7">WRKY domain-containing protein</fullName>
    </recommendedName>
</protein>
<feature type="domain" description="WRKY" evidence="7">
    <location>
        <begin position="112"/>
        <end position="180"/>
    </location>
</feature>
<comment type="subcellular location">
    <subcellularLocation>
        <location evidence="1">Nucleus</location>
    </subcellularLocation>
</comment>
<evidence type="ECO:0000256" key="1">
    <source>
        <dbReference type="ARBA" id="ARBA00004123"/>
    </source>
</evidence>
<keyword evidence="2" id="KW-0805">Transcription regulation</keyword>
<feature type="region of interest" description="Disordered" evidence="6">
    <location>
        <begin position="60"/>
        <end position="113"/>
    </location>
</feature>
<feature type="region of interest" description="Disordered" evidence="6">
    <location>
        <begin position="257"/>
        <end position="278"/>
    </location>
</feature>
<dbReference type="GO" id="GO:0043565">
    <property type="term" value="F:sequence-specific DNA binding"/>
    <property type="evidence" value="ECO:0007669"/>
    <property type="project" value="InterPro"/>
</dbReference>
<proteinExistence type="predicted"/>
<dbReference type="InterPro" id="IPR036576">
    <property type="entry name" value="WRKY_dom_sf"/>
</dbReference>
<gene>
    <name evidence="8" type="ORF">TAV2_LOCUS19692</name>
</gene>
<dbReference type="SMART" id="SM00774">
    <property type="entry name" value="WRKY"/>
    <property type="match status" value="1"/>
</dbReference>
<evidence type="ECO:0000313" key="8">
    <source>
        <dbReference type="EMBL" id="CAH2072156.1"/>
    </source>
</evidence>
<dbReference type="GO" id="GO:0003700">
    <property type="term" value="F:DNA-binding transcription factor activity"/>
    <property type="evidence" value="ECO:0007669"/>
    <property type="project" value="InterPro"/>
</dbReference>
<dbReference type="InterPro" id="IPR044810">
    <property type="entry name" value="WRKY_plant"/>
</dbReference>
<evidence type="ECO:0000256" key="3">
    <source>
        <dbReference type="ARBA" id="ARBA00023125"/>
    </source>
</evidence>
<dbReference type="InterPro" id="IPR003657">
    <property type="entry name" value="WRKY_dom"/>
</dbReference>
<organism evidence="8 9">
    <name type="scientific">Thlaspi arvense</name>
    <name type="common">Field penny-cress</name>
    <dbReference type="NCBI Taxonomy" id="13288"/>
    <lineage>
        <taxon>Eukaryota</taxon>
        <taxon>Viridiplantae</taxon>
        <taxon>Streptophyta</taxon>
        <taxon>Embryophyta</taxon>
        <taxon>Tracheophyta</taxon>
        <taxon>Spermatophyta</taxon>
        <taxon>Magnoliopsida</taxon>
        <taxon>eudicotyledons</taxon>
        <taxon>Gunneridae</taxon>
        <taxon>Pentapetalae</taxon>
        <taxon>rosids</taxon>
        <taxon>malvids</taxon>
        <taxon>Brassicales</taxon>
        <taxon>Brassicaceae</taxon>
        <taxon>Thlaspideae</taxon>
        <taxon>Thlaspi</taxon>
    </lineage>
</organism>
<evidence type="ECO:0000256" key="5">
    <source>
        <dbReference type="ARBA" id="ARBA00023242"/>
    </source>
</evidence>
<sequence>MNSPHEKAVQAIIYGHSCAMRLKVQLGDPMAENGSVSSYDLAKSIVNCFSNAIAILSDKPNTEDDQFSDLSSRDSSPPPPPPPPPPPASQRSHSKKRKISSTNSSEKWKNDSPDPMYHDGFLWRKYGQKSIKKSDHQRSYYRCSYNIDHACGARKHEQKIKDNPPVYRTTYFGHHTCKVNQNQDAIFTAVRDPVNDLESARMIRFGEDIDQEKESHSSGFSLSVKHEEDIINKETVDQCREITGDDQDCQHVIEEINQSPPSGSSYAPPSSSGSESDMFDSDLLVENLNLWDFYDQFDFGWR</sequence>
<name>A0AAU9SST3_THLAR</name>
<reference evidence="8 9" key="1">
    <citation type="submission" date="2022-03" db="EMBL/GenBank/DDBJ databases">
        <authorList>
            <person name="Nunn A."/>
            <person name="Chopra R."/>
            <person name="Nunn A."/>
            <person name="Contreras Garrido A."/>
        </authorList>
    </citation>
    <scope>NUCLEOTIDE SEQUENCE [LARGE SCALE GENOMIC DNA]</scope>
</reference>
<evidence type="ECO:0000313" key="9">
    <source>
        <dbReference type="Proteomes" id="UP000836841"/>
    </source>
</evidence>
<dbReference type="Pfam" id="PF03106">
    <property type="entry name" value="WRKY"/>
    <property type="match status" value="1"/>
</dbReference>
<dbReference type="Proteomes" id="UP000836841">
    <property type="component" value="Chromosome 6"/>
</dbReference>